<protein>
    <submittedName>
        <fullName evidence="2">GNAT family N-acetyltransferase</fullName>
    </submittedName>
</protein>
<accession>A0A923HJ26</accession>
<name>A0A923HJ26_9BURK</name>
<sequence>MQLHIPTLKTARLALVPPDSSHLANYLAVYGDAEVMSHIGGPMDADQVFEMMARQIGHWALRGFGGWSVQLRDSGAIIGRLGLMRHEGAVDIEIGWVLGRESWGKGYATEGAQVALAFGFDVVGAKQISAHIAPGNAGSIAVATKLGMRLETARSVPETNVYVLTTDEFR</sequence>
<dbReference type="PANTHER" id="PTHR43792">
    <property type="entry name" value="GNAT FAMILY, PUTATIVE (AFU_ORTHOLOGUE AFUA_3G00765)-RELATED-RELATED"/>
    <property type="match status" value="1"/>
</dbReference>
<dbReference type="EMBL" id="JACOFV010000009">
    <property type="protein sequence ID" value="MBC3862637.1"/>
    <property type="molecule type" value="Genomic_DNA"/>
</dbReference>
<organism evidence="2 3">
    <name type="scientific">Undibacterium jejuense</name>
    <dbReference type="NCBI Taxonomy" id="1344949"/>
    <lineage>
        <taxon>Bacteria</taxon>
        <taxon>Pseudomonadati</taxon>
        <taxon>Pseudomonadota</taxon>
        <taxon>Betaproteobacteria</taxon>
        <taxon>Burkholderiales</taxon>
        <taxon>Oxalobacteraceae</taxon>
        <taxon>Undibacterium</taxon>
    </lineage>
</organism>
<gene>
    <name evidence="2" type="ORF">H8K32_11035</name>
</gene>
<dbReference type="Gene3D" id="3.40.630.30">
    <property type="match status" value="1"/>
</dbReference>
<dbReference type="InterPro" id="IPR000182">
    <property type="entry name" value="GNAT_dom"/>
</dbReference>
<dbReference type="Proteomes" id="UP000634011">
    <property type="component" value="Unassembled WGS sequence"/>
</dbReference>
<dbReference type="InterPro" id="IPR016181">
    <property type="entry name" value="Acyl_CoA_acyltransferase"/>
</dbReference>
<dbReference type="Pfam" id="PF13302">
    <property type="entry name" value="Acetyltransf_3"/>
    <property type="match status" value="1"/>
</dbReference>
<proteinExistence type="predicted"/>
<evidence type="ECO:0000313" key="3">
    <source>
        <dbReference type="Proteomes" id="UP000634011"/>
    </source>
</evidence>
<dbReference type="PROSITE" id="PS51186">
    <property type="entry name" value="GNAT"/>
    <property type="match status" value="1"/>
</dbReference>
<dbReference type="GO" id="GO:0016747">
    <property type="term" value="F:acyltransferase activity, transferring groups other than amino-acyl groups"/>
    <property type="evidence" value="ECO:0007669"/>
    <property type="project" value="InterPro"/>
</dbReference>
<comment type="caution">
    <text evidence="2">The sequence shown here is derived from an EMBL/GenBank/DDBJ whole genome shotgun (WGS) entry which is preliminary data.</text>
</comment>
<keyword evidence="3" id="KW-1185">Reference proteome</keyword>
<dbReference type="AlphaFoldDB" id="A0A923HJ26"/>
<evidence type="ECO:0000259" key="1">
    <source>
        <dbReference type="PROSITE" id="PS51186"/>
    </source>
</evidence>
<dbReference type="PANTHER" id="PTHR43792:SF1">
    <property type="entry name" value="N-ACETYLTRANSFERASE DOMAIN-CONTAINING PROTEIN"/>
    <property type="match status" value="1"/>
</dbReference>
<dbReference type="InterPro" id="IPR051531">
    <property type="entry name" value="N-acetyltransferase"/>
</dbReference>
<evidence type="ECO:0000313" key="2">
    <source>
        <dbReference type="EMBL" id="MBC3862637.1"/>
    </source>
</evidence>
<reference evidence="2" key="1">
    <citation type="submission" date="2020-08" db="EMBL/GenBank/DDBJ databases">
        <title>Novel species isolated from subtropical streams in China.</title>
        <authorList>
            <person name="Lu H."/>
        </authorList>
    </citation>
    <scope>NUCLEOTIDE SEQUENCE</scope>
    <source>
        <strain evidence="2">KACC 12607</strain>
    </source>
</reference>
<dbReference type="SUPFAM" id="SSF55729">
    <property type="entry name" value="Acyl-CoA N-acyltransferases (Nat)"/>
    <property type="match status" value="1"/>
</dbReference>
<feature type="domain" description="N-acetyltransferase" evidence="1">
    <location>
        <begin position="13"/>
        <end position="167"/>
    </location>
</feature>
<dbReference type="RefSeq" id="WP_186912553.1">
    <property type="nucleotide sequence ID" value="NZ_JACOFV010000009.1"/>
</dbReference>